<reference evidence="3" key="1">
    <citation type="submission" date="2017-07" db="EMBL/GenBank/DDBJ databases">
        <title>Taro Niue Genome Assembly and Annotation.</title>
        <authorList>
            <person name="Atibalentja N."/>
            <person name="Keating K."/>
            <person name="Fields C.J."/>
        </authorList>
    </citation>
    <scope>NUCLEOTIDE SEQUENCE</scope>
    <source>
        <strain evidence="3">Niue_2</strain>
        <tissue evidence="3">Leaf</tissue>
    </source>
</reference>
<comment type="caution">
    <text evidence="3">The sequence shown here is derived from an EMBL/GenBank/DDBJ whole genome shotgun (WGS) entry which is preliminary data.</text>
</comment>
<sequence length="158" mass="17729">MGIRLQHFIARLHLAGHRSSTVANDIPKGHLAVYVGERQRRFVIPLSYLKHASFLSLLQRVEEEVGFQHPMGGLTIPFAEDDFVTLTDFLMWNASTLWVAGRRQHFEDRDKAMIAAMSNMELASLVVVDTVMVTMVVVMAMVEEEAMVVVMVLGKSVS</sequence>
<accession>A0A843VKP7</accession>
<keyword evidence="2" id="KW-0472">Membrane</keyword>
<evidence type="ECO:0000256" key="2">
    <source>
        <dbReference type="SAM" id="Phobius"/>
    </source>
</evidence>
<dbReference type="AlphaFoldDB" id="A0A843VKP7"/>
<evidence type="ECO:0000313" key="4">
    <source>
        <dbReference type="Proteomes" id="UP000652761"/>
    </source>
</evidence>
<keyword evidence="2" id="KW-0812">Transmembrane</keyword>
<keyword evidence="4" id="KW-1185">Reference proteome</keyword>
<dbReference type="Pfam" id="PF02519">
    <property type="entry name" value="Auxin_inducible"/>
    <property type="match status" value="1"/>
</dbReference>
<evidence type="ECO:0000313" key="3">
    <source>
        <dbReference type="EMBL" id="MQL97098.1"/>
    </source>
</evidence>
<feature type="transmembrane region" description="Helical" evidence="2">
    <location>
        <begin position="122"/>
        <end position="142"/>
    </location>
</feature>
<protein>
    <submittedName>
        <fullName evidence="3">Uncharacterized protein</fullName>
    </submittedName>
</protein>
<organism evidence="3 4">
    <name type="scientific">Colocasia esculenta</name>
    <name type="common">Wild taro</name>
    <name type="synonym">Arum esculentum</name>
    <dbReference type="NCBI Taxonomy" id="4460"/>
    <lineage>
        <taxon>Eukaryota</taxon>
        <taxon>Viridiplantae</taxon>
        <taxon>Streptophyta</taxon>
        <taxon>Embryophyta</taxon>
        <taxon>Tracheophyta</taxon>
        <taxon>Spermatophyta</taxon>
        <taxon>Magnoliopsida</taxon>
        <taxon>Liliopsida</taxon>
        <taxon>Araceae</taxon>
        <taxon>Aroideae</taxon>
        <taxon>Colocasieae</taxon>
        <taxon>Colocasia</taxon>
    </lineage>
</organism>
<dbReference type="InterPro" id="IPR003676">
    <property type="entry name" value="SAUR_fam"/>
</dbReference>
<dbReference type="OrthoDB" id="625231at2759"/>
<dbReference type="EMBL" id="NMUH01002001">
    <property type="protein sequence ID" value="MQL97098.1"/>
    <property type="molecule type" value="Genomic_DNA"/>
</dbReference>
<name>A0A843VKP7_COLES</name>
<comment type="similarity">
    <text evidence="1">Belongs to the ARG7 family.</text>
</comment>
<dbReference type="PANTHER" id="PTHR31929">
    <property type="entry name" value="SAUR-LIKE AUXIN-RESPONSIVE PROTEIN FAMILY-RELATED"/>
    <property type="match status" value="1"/>
</dbReference>
<gene>
    <name evidence="3" type="ORF">Taro_029784</name>
</gene>
<dbReference type="GO" id="GO:0009733">
    <property type="term" value="P:response to auxin"/>
    <property type="evidence" value="ECO:0007669"/>
    <property type="project" value="InterPro"/>
</dbReference>
<proteinExistence type="inferred from homology"/>
<evidence type="ECO:0000256" key="1">
    <source>
        <dbReference type="ARBA" id="ARBA00006974"/>
    </source>
</evidence>
<dbReference type="Proteomes" id="UP000652761">
    <property type="component" value="Unassembled WGS sequence"/>
</dbReference>
<keyword evidence="2" id="KW-1133">Transmembrane helix</keyword>